<comment type="caution">
    <text evidence="2">The sequence shown here is derived from an EMBL/GenBank/DDBJ whole genome shotgun (WGS) entry which is preliminary data.</text>
</comment>
<feature type="compositionally biased region" description="Polar residues" evidence="1">
    <location>
        <begin position="12"/>
        <end position="36"/>
    </location>
</feature>
<evidence type="ECO:0000313" key="3">
    <source>
        <dbReference type="Proteomes" id="UP001610334"/>
    </source>
</evidence>
<dbReference type="EMBL" id="JBFXLT010000015">
    <property type="protein sequence ID" value="KAL2818085.1"/>
    <property type="molecule type" value="Genomic_DNA"/>
</dbReference>
<name>A0ABR4HRT3_9EURO</name>
<reference evidence="2 3" key="1">
    <citation type="submission" date="2024-07" db="EMBL/GenBank/DDBJ databases">
        <title>Section-level genome sequencing and comparative genomics of Aspergillus sections Usti and Cavernicolus.</title>
        <authorList>
            <consortium name="Lawrence Berkeley National Laboratory"/>
            <person name="Nybo J.L."/>
            <person name="Vesth T.C."/>
            <person name="Theobald S."/>
            <person name="Frisvad J.C."/>
            <person name="Larsen T.O."/>
            <person name="Kjaerboelling I."/>
            <person name="Rothschild-Mancinelli K."/>
            <person name="Lyhne E.K."/>
            <person name="Kogle M.E."/>
            <person name="Barry K."/>
            <person name="Clum A."/>
            <person name="Na H."/>
            <person name="Ledsgaard L."/>
            <person name="Lin J."/>
            <person name="Lipzen A."/>
            <person name="Kuo A."/>
            <person name="Riley R."/>
            <person name="Mondo S."/>
            <person name="Labutti K."/>
            <person name="Haridas S."/>
            <person name="Pangalinan J."/>
            <person name="Salamov A.A."/>
            <person name="Simmons B.A."/>
            <person name="Magnuson J.K."/>
            <person name="Chen J."/>
            <person name="Drula E."/>
            <person name="Henrissat B."/>
            <person name="Wiebenga A."/>
            <person name="Lubbers R.J."/>
            <person name="Gomes A.C."/>
            <person name="Makela M.R."/>
            <person name="Stajich J."/>
            <person name="Grigoriev I.V."/>
            <person name="Mortensen U.H."/>
            <person name="De Vries R.P."/>
            <person name="Baker S.E."/>
            <person name="Andersen M.R."/>
        </authorList>
    </citation>
    <scope>NUCLEOTIDE SEQUENCE [LARGE SCALE GENOMIC DNA]</scope>
    <source>
        <strain evidence="2 3">CBS 588.65</strain>
    </source>
</reference>
<sequence length="253" mass="27913">MIVMLKRLASHHPSSGSDYTSSPAVSAQQSRGQPSTRPKDILVIQQRLTEPLQYLDSRLRADKRILLVDLNPLYSTLAAKPFSAALHNQHKTPILFQISIHTINNILPHPSFPRKILIEEHIQRRNRSPLTARINIPRPRLRKPPAIPGATTHVYQLDLILTMFSLKLLHKNGWISSSSLSVSGEVKPIQAHDYENELCHALFVIPEAAIVEGQDNHIIKGLAGQLAPCRVEAAQSEIPAGPSSCANVSSSSV</sequence>
<proteinExistence type="predicted"/>
<evidence type="ECO:0000313" key="2">
    <source>
        <dbReference type="EMBL" id="KAL2818085.1"/>
    </source>
</evidence>
<evidence type="ECO:0000256" key="1">
    <source>
        <dbReference type="SAM" id="MobiDB-lite"/>
    </source>
</evidence>
<gene>
    <name evidence="2" type="ORF">BJX63DRAFT_429408</name>
</gene>
<protein>
    <submittedName>
        <fullName evidence="2">Uncharacterized protein</fullName>
    </submittedName>
</protein>
<feature type="region of interest" description="Disordered" evidence="1">
    <location>
        <begin position="9"/>
        <end position="40"/>
    </location>
</feature>
<accession>A0ABR4HRT3</accession>
<dbReference type="Proteomes" id="UP001610334">
    <property type="component" value="Unassembled WGS sequence"/>
</dbReference>
<organism evidence="2 3">
    <name type="scientific">Aspergillus granulosus</name>
    <dbReference type="NCBI Taxonomy" id="176169"/>
    <lineage>
        <taxon>Eukaryota</taxon>
        <taxon>Fungi</taxon>
        <taxon>Dikarya</taxon>
        <taxon>Ascomycota</taxon>
        <taxon>Pezizomycotina</taxon>
        <taxon>Eurotiomycetes</taxon>
        <taxon>Eurotiomycetidae</taxon>
        <taxon>Eurotiales</taxon>
        <taxon>Aspergillaceae</taxon>
        <taxon>Aspergillus</taxon>
        <taxon>Aspergillus subgen. Nidulantes</taxon>
    </lineage>
</organism>
<keyword evidence="3" id="KW-1185">Reference proteome</keyword>